<dbReference type="PROSITE" id="PS00028">
    <property type="entry name" value="ZINC_FINGER_C2H2_1"/>
    <property type="match status" value="1"/>
</dbReference>
<dbReference type="GO" id="GO:0071567">
    <property type="term" value="F:deUFMylase activity"/>
    <property type="evidence" value="ECO:0007669"/>
    <property type="project" value="UniProtKB-ARBA"/>
</dbReference>
<gene>
    <name evidence="6" type="ORF">BSL78_23178</name>
</gene>
<keyword evidence="3" id="KW-0863">Zinc-finger</keyword>
<reference evidence="6 7" key="1">
    <citation type="journal article" date="2017" name="PLoS Biol.">
        <title>The sea cucumber genome provides insights into morphological evolution and visceral regeneration.</title>
        <authorList>
            <person name="Zhang X."/>
            <person name="Sun L."/>
            <person name="Yuan J."/>
            <person name="Sun Y."/>
            <person name="Gao Y."/>
            <person name="Zhang L."/>
            <person name="Li S."/>
            <person name="Dai H."/>
            <person name="Hamel J.F."/>
            <person name="Liu C."/>
            <person name="Yu Y."/>
            <person name="Liu S."/>
            <person name="Lin W."/>
            <person name="Guo K."/>
            <person name="Jin S."/>
            <person name="Xu P."/>
            <person name="Storey K.B."/>
            <person name="Huan P."/>
            <person name="Zhang T."/>
            <person name="Zhou Y."/>
            <person name="Zhang J."/>
            <person name="Lin C."/>
            <person name="Li X."/>
            <person name="Xing L."/>
            <person name="Huo D."/>
            <person name="Sun M."/>
            <person name="Wang L."/>
            <person name="Mercier A."/>
            <person name="Li F."/>
            <person name="Yang H."/>
            <person name="Xiang J."/>
        </authorList>
    </citation>
    <scope>NUCLEOTIDE SEQUENCE [LARGE SCALE GENOMIC DNA]</scope>
    <source>
        <strain evidence="6">Shaxun</strain>
        <tissue evidence="6">Muscle</tissue>
    </source>
</reference>
<comment type="similarity">
    <text evidence="1">Belongs to the peptidase C78 family.</text>
</comment>
<organism evidence="6 7">
    <name type="scientific">Stichopus japonicus</name>
    <name type="common">Sea cucumber</name>
    <dbReference type="NCBI Taxonomy" id="307972"/>
    <lineage>
        <taxon>Eukaryota</taxon>
        <taxon>Metazoa</taxon>
        <taxon>Echinodermata</taxon>
        <taxon>Eleutherozoa</taxon>
        <taxon>Echinozoa</taxon>
        <taxon>Holothuroidea</taxon>
        <taxon>Aspidochirotacea</taxon>
        <taxon>Aspidochirotida</taxon>
        <taxon>Stichopodidae</taxon>
        <taxon>Apostichopus</taxon>
    </lineage>
</organism>
<feature type="domain" description="C2H2-type" evidence="5">
    <location>
        <begin position="7"/>
        <end position="31"/>
    </location>
</feature>
<keyword evidence="3" id="KW-0862">Zinc</keyword>
<dbReference type="InterPro" id="IPR013087">
    <property type="entry name" value="Znf_C2H2_type"/>
</dbReference>
<dbReference type="PANTHER" id="PTHR48153">
    <property type="entry name" value="UFM1-SPECIFIC PROTEASE 2"/>
    <property type="match status" value="1"/>
</dbReference>
<dbReference type="Gene3D" id="3.90.70.130">
    <property type="match status" value="1"/>
</dbReference>
<evidence type="ECO:0000313" key="7">
    <source>
        <dbReference type="Proteomes" id="UP000230750"/>
    </source>
</evidence>
<dbReference type="Pfam" id="PF07910">
    <property type="entry name" value="Peptidase_C78"/>
    <property type="match status" value="1"/>
</dbReference>
<feature type="compositionally biased region" description="Polar residues" evidence="4">
    <location>
        <begin position="163"/>
        <end position="172"/>
    </location>
</feature>
<dbReference type="OrthoDB" id="288987at2759"/>
<dbReference type="EMBL" id="MRZV01001179">
    <property type="protein sequence ID" value="PIK39973.1"/>
    <property type="molecule type" value="Genomic_DNA"/>
</dbReference>
<accession>A0A2G8JW58</accession>
<feature type="region of interest" description="Disordered" evidence="4">
    <location>
        <begin position="64"/>
        <end position="83"/>
    </location>
</feature>
<dbReference type="InterPro" id="IPR012462">
    <property type="entry name" value="UFSP1/2_DUB_cat"/>
</dbReference>
<dbReference type="SMART" id="SM00355">
    <property type="entry name" value="ZnF_C2H2"/>
    <property type="match status" value="4"/>
</dbReference>
<keyword evidence="7" id="KW-1185">Reference proteome</keyword>
<name>A0A2G8JW58_STIJA</name>
<evidence type="ECO:0000256" key="4">
    <source>
        <dbReference type="SAM" id="MobiDB-lite"/>
    </source>
</evidence>
<evidence type="ECO:0000256" key="1">
    <source>
        <dbReference type="ARBA" id="ARBA00008552"/>
    </source>
</evidence>
<dbReference type="GO" id="GO:0008270">
    <property type="term" value="F:zinc ion binding"/>
    <property type="evidence" value="ECO:0007669"/>
    <property type="project" value="UniProtKB-KW"/>
</dbReference>
<evidence type="ECO:0000256" key="3">
    <source>
        <dbReference type="PROSITE-ProRule" id="PRU00042"/>
    </source>
</evidence>
<evidence type="ECO:0000259" key="5">
    <source>
        <dbReference type="PROSITE" id="PS50157"/>
    </source>
</evidence>
<sequence length="704" mass="79285">MNNDADYPCCEICGQDFESEKLVRLHMKEEHEKFGAQCPFCDLKQVDIDELRFHVNTAHSDILSPLRSNSTDQSNVPEEHGKRDWEGVKLVEVAPQKFDRDLVQTTTELSPSQEFCSPEKNGEMDTAFVDDSIESIKMEVFYKSSNSLDSSSSDAEPNREDVSTPSKATSSKSESRNKRLISEVEGLWQELPSTSGRSEFMPRNGRPWFIESSDSEEEEDLMAGGLGRVTAKPKETLLNLSKRAKHIDEPILCPFCGLGDYDTEFIRHHVDLEHADASSMAVTPKSDYLVLPKMEESDQSGESGEPSTAKRKLFTNGDSTAGEEKGSCPICPVEGLLADKLERHVNSHFESSPVTNDISDRLVAEQLQMQEKEQQDKREKESLKLLQQQYGMDEKGSYKRQAESKLEKALFHGDMGIAEFYNQKSKLQRVQSTGEEDSRHKTSGVIASLSRFYNSNVYNVDHARLAEQTDHFGSSPGCRGWGCGYRNLQMLLSAMWHVPRYREVVFNGKNAIPSINYIQKLIENAWQNGFDPAGREQLGNRLVNTRKWIGATEIIALLHSLRVKCKLVDFHKSSGQGGTHPRMFEWVRDYFGRPSLFGVFGKEEAALSKKMPLYLQHQGHSRTIVGYEVLKDGAIRLLLFDPSAKPNDMATLRAGNVTGAALKPLRKTLGQLKHKQYQLVAVTGLITSDREYEESKLLTSVRIP</sequence>
<dbReference type="PANTHER" id="PTHR48153:SF4">
    <property type="entry name" value="UBIQUITIN CARBOXYL-TERMINAL HYDROLASE MUG105"/>
    <property type="match status" value="1"/>
</dbReference>
<feature type="compositionally biased region" description="Polar residues" evidence="4">
    <location>
        <begin position="66"/>
        <end position="76"/>
    </location>
</feature>
<dbReference type="PROSITE" id="PS50157">
    <property type="entry name" value="ZINC_FINGER_C2H2_2"/>
    <property type="match status" value="1"/>
</dbReference>
<comment type="caution">
    <text evidence="6">The sequence shown here is derived from an EMBL/GenBank/DDBJ whole genome shotgun (WGS) entry which is preliminary data.</text>
</comment>
<proteinExistence type="inferred from homology"/>
<protein>
    <submittedName>
        <fullName evidence="6">Putative zinc finger with UFM1-specific peptidase domain protein</fullName>
    </submittedName>
</protein>
<dbReference type="Proteomes" id="UP000230750">
    <property type="component" value="Unassembled WGS sequence"/>
</dbReference>
<keyword evidence="2" id="KW-0378">Hydrolase</keyword>
<dbReference type="STRING" id="307972.A0A2G8JW58"/>
<feature type="region of interest" description="Disordered" evidence="4">
    <location>
        <begin position="146"/>
        <end position="178"/>
    </location>
</feature>
<dbReference type="AlphaFoldDB" id="A0A2G8JW58"/>
<keyword evidence="3" id="KW-0479">Metal-binding</keyword>
<evidence type="ECO:0000313" key="6">
    <source>
        <dbReference type="EMBL" id="PIK39973.1"/>
    </source>
</evidence>
<feature type="region of interest" description="Disordered" evidence="4">
    <location>
        <begin position="295"/>
        <end position="326"/>
    </location>
</feature>
<evidence type="ECO:0000256" key="2">
    <source>
        <dbReference type="ARBA" id="ARBA00022801"/>
    </source>
</evidence>
<dbReference type="Gene3D" id="3.30.160.60">
    <property type="entry name" value="Classic Zinc Finger"/>
    <property type="match status" value="1"/>
</dbReference>